<dbReference type="PANTHER" id="PTHR40045:SF1">
    <property type="entry name" value="YQCI_YCGG FAMILY PROTEIN"/>
    <property type="match status" value="1"/>
</dbReference>
<dbReference type="NCBIfam" id="NF041366">
    <property type="entry name" value="GntA_guanitoxin"/>
    <property type="match status" value="1"/>
</dbReference>
<sequence>MLSYADNRGFSLATDLSTLHPAPIRMPRDDADHPLAAQFRDFIRAQPFPCVGAKSALSRGRMKIVVARDITSGWDDTRIYPALLAFIARYRAQPDLFQSFAIVFEGPGDLSEQAFEENLWARAQSLSDKDGFLGQAYDRRVSADPEDAHFSLSFGGEAFFIVGLHPGASRPARRFSSPVLVFNLHDQFERLRAEGRYEKLRENILARDAAFAGSLNPMLSRHGEVSEARQYSGRAVDSDWACPFSGRTKGGGDV</sequence>
<dbReference type="InterPro" id="IPR014988">
    <property type="entry name" value="Uncharacterised_YqcI/YcgG"/>
</dbReference>
<dbReference type="Pfam" id="PF08892">
    <property type="entry name" value="YqcI_YcgG"/>
    <property type="match status" value="1"/>
</dbReference>
<keyword evidence="2" id="KW-1185">Reference proteome</keyword>
<dbReference type="EMBL" id="BPQG01000036">
    <property type="protein sequence ID" value="GJD44607.1"/>
    <property type="molecule type" value="Genomic_DNA"/>
</dbReference>
<evidence type="ECO:0008006" key="3">
    <source>
        <dbReference type="Google" id="ProtNLM"/>
    </source>
</evidence>
<accession>A0ABQ4QHB6</accession>
<gene>
    <name evidence="1" type="ORF">AFCDBAGC_2474</name>
</gene>
<evidence type="ECO:0000313" key="1">
    <source>
        <dbReference type="EMBL" id="GJD44607.1"/>
    </source>
</evidence>
<comment type="caution">
    <text evidence="1">The sequence shown here is derived from an EMBL/GenBank/DDBJ whole genome shotgun (WGS) entry which is preliminary data.</text>
</comment>
<name>A0ABQ4QHB6_9HYPH</name>
<protein>
    <recommendedName>
        <fullName evidence="3">YqcI/YcgG family protein</fullName>
    </recommendedName>
</protein>
<evidence type="ECO:0000313" key="2">
    <source>
        <dbReference type="Proteomes" id="UP001055117"/>
    </source>
</evidence>
<dbReference type="Proteomes" id="UP001055117">
    <property type="component" value="Unassembled WGS sequence"/>
</dbReference>
<proteinExistence type="predicted"/>
<organism evidence="1 2">
    <name type="scientific">Methylobacterium cerastii</name>
    <dbReference type="NCBI Taxonomy" id="932741"/>
    <lineage>
        <taxon>Bacteria</taxon>
        <taxon>Pseudomonadati</taxon>
        <taxon>Pseudomonadota</taxon>
        <taxon>Alphaproteobacteria</taxon>
        <taxon>Hyphomicrobiales</taxon>
        <taxon>Methylobacteriaceae</taxon>
        <taxon>Methylobacterium</taxon>
    </lineage>
</organism>
<dbReference type="PANTHER" id="PTHR40045">
    <property type="entry name" value="YCGG FAMILY PROTEIN"/>
    <property type="match status" value="1"/>
</dbReference>
<reference evidence="1 2" key="1">
    <citation type="journal article" date="2021" name="Front. Microbiol.">
        <title>Comprehensive Comparative Genomics and Phenotyping of Methylobacterium Species.</title>
        <authorList>
            <person name="Alessa O."/>
            <person name="Ogura Y."/>
            <person name="Fujitani Y."/>
            <person name="Takami H."/>
            <person name="Hayashi T."/>
            <person name="Sahin N."/>
            <person name="Tani A."/>
        </authorList>
    </citation>
    <scope>NUCLEOTIDE SEQUENCE [LARGE SCALE GENOMIC DNA]</scope>
    <source>
        <strain evidence="1 2">DSM 23679</strain>
    </source>
</reference>